<gene>
    <name evidence="2" type="ORF">L596_030147</name>
</gene>
<feature type="compositionally biased region" description="Basic residues" evidence="1">
    <location>
        <begin position="53"/>
        <end position="66"/>
    </location>
</feature>
<reference evidence="2 3" key="1">
    <citation type="journal article" date="2015" name="Genome Biol.">
        <title>Comparative genomics of Steinernema reveals deeply conserved gene regulatory networks.</title>
        <authorList>
            <person name="Dillman A.R."/>
            <person name="Macchietto M."/>
            <person name="Porter C.F."/>
            <person name="Rogers A."/>
            <person name="Williams B."/>
            <person name="Antoshechkin I."/>
            <person name="Lee M.M."/>
            <person name="Goodwin Z."/>
            <person name="Lu X."/>
            <person name="Lewis E.E."/>
            <person name="Goodrich-Blair H."/>
            <person name="Stock S.P."/>
            <person name="Adams B.J."/>
            <person name="Sternberg P.W."/>
            <person name="Mortazavi A."/>
        </authorList>
    </citation>
    <scope>NUCLEOTIDE SEQUENCE [LARGE SCALE GENOMIC DNA]</scope>
    <source>
        <strain evidence="2 3">ALL</strain>
    </source>
</reference>
<name>A0A4U5LRV3_STECR</name>
<evidence type="ECO:0000313" key="2">
    <source>
        <dbReference type="EMBL" id="TKR58738.1"/>
    </source>
</evidence>
<evidence type="ECO:0000256" key="1">
    <source>
        <dbReference type="SAM" id="MobiDB-lite"/>
    </source>
</evidence>
<feature type="region of interest" description="Disordered" evidence="1">
    <location>
        <begin position="50"/>
        <end position="105"/>
    </location>
</feature>
<organism evidence="2 3">
    <name type="scientific">Steinernema carpocapsae</name>
    <name type="common">Entomopathogenic nematode</name>
    <dbReference type="NCBI Taxonomy" id="34508"/>
    <lineage>
        <taxon>Eukaryota</taxon>
        <taxon>Metazoa</taxon>
        <taxon>Ecdysozoa</taxon>
        <taxon>Nematoda</taxon>
        <taxon>Chromadorea</taxon>
        <taxon>Rhabditida</taxon>
        <taxon>Tylenchina</taxon>
        <taxon>Panagrolaimomorpha</taxon>
        <taxon>Strongyloidoidea</taxon>
        <taxon>Steinernematidae</taxon>
        <taxon>Steinernema</taxon>
    </lineage>
</organism>
<comment type="caution">
    <text evidence="2">The sequence shown here is derived from an EMBL/GenBank/DDBJ whole genome shotgun (WGS) entry which is preliminary data.</text>
</comment>
<dbReference type="AlphaFoldDB" id="A0A4U5LRV3"/>
<proteinExistence type="predicted"/>
<evidence type="ECO:0000313" key="3">
    <source>
        <dbReference type="Proteomes" id="UP000298663"/>
    </source>
</evidence>
<dbReference type="Proteomes" id="UP000298663">
    <property type="component" value="Unassembled WGS sequence"/>
</dbReference>
<reference evidence="2 3" key="2">
    <citation type="journal article" date="2019" name="G3 (Bethesda)">
        <title>Hybrid Assembly of the Genome of the Entomopathogenic Nematode Steinernema carpocapsae Identifies the X-Chromosome.</title>
        <authorList>
            <person name="Serra L."/>
            <person name="Macchietto M."/>
            <person name="Macias-Munoz A."/>
            <person name="McGill C.J."/>
            <person name="Rodriguez I.M."/>
            <person name="Rodriguez B."/>
            <person name="Murad R."/>
            <person name="Mortazavi A."/>
        </authorList>
    </citation>
    <scope>NUCLEOTIDE SEQUENCE [LARGE SCALE GENOMIC DNA]</scope>
    <source>
        <strain evidence="2 3">ALL</strain>
    </source>
</reference>
<accession>A0A4U5LRV3</accession>
<feature type="compositionally biased region" description="Basic residues" evidence="1">
    <location>
        <begin position="84"/>
        <end position="105"/>
    </location>
</feature>
<protein>
    <submittedName>
        <fullName evidence="2">Uncharacterized protein</fullName>
    </submittedName>
</protein>
<sequence length="105" mass="12494">MSSLTSWDAVELQGLNRPISGFQIAKMTFSDTFMTFIDHARPHNLRIADQRRKEARKRELHVHLRPGHAVPRSPRQQPSGIGARLHRRRYRRRRQRPRPLRSRRA</sequence>
<dbReference type="EMBL" id="AZBU02000013">
    <property type="protein sequence ID" value="TKR58738.1"/>
    <property type="molecule type" value="Genomic_DNA"/>
</dbReference>
<keyword evidence="3" id="KW-1185">Reference proteome</keyword>